<organism evidence="1 2">
    <name type="scientific">Lasiosphaeris hirsuta</name>
    <dbReference type="NCBI Taxonomy" id="260670"/>
    <lineage>
        <taxon>Eukaryota</taxon>
        <taxon>Fungi</taxon>
        <taxon>Dikarya</taxon>
        <taxon>Ascomycota</taxon>
        <taxon>Pezizomycotina</taxon>
        <taxon>Sordariomycetes</taxon>
        <taxon>Sordariomycetidae</taxon>
        <taxon>Sordariales</taxon>
        <taxon>Lasiosphaeriaceae</taxon>
        <taxon>Lasiosphaeris</taxon>
    </lineage>
</organism>
<protein>
    <submittedName>
        <fullName evidence="1">Uncharacterized protein</fullName>
    </submittedName>
</protein>
<keyword evidence="2" id="KW-1185">Reference proteome</keyword>
<name>A0AA40BB74_9PEZI</name>
<comment type="caution">
    <text evidence="1">The sequence shown here is derived from an EMBL/GenBank/DDBJ whole genome shotgun (WGS) entry which is preliminary data.</text>
</comment>
<dbReference type="Proteomes" id="UP001172102">
    <property type="component" value="Unassembled WGS sequence"/>
</dbReference>
<dbReference type="AlphaFoldDB" id="A0AA40BB74"/>
<accession>A0AA40BB74</accession>
<evidence type="ECO:0000313" key="2">
    <source>
        <dbReference type="Proteomes" id="UP001172102"/>
    </source>
</evidence>
<proteinExistence type="predicted"/>
<dbReference type="EMBL" id="JAUKUA010000001">
    <property type="protein sequence ID" value="KAK0730961.1"/>
    <property type="molecule type" value="Genomic_DNA"/>
</dbReference>
<reference evidence="1" key="1">
    <citation type="submission" date="2023-06" db="EMBL/GenBank/DDBJ databases">
        <title>Genome-scale phylogeny and comparative genomics of the fungal order Sordariales.</title>
        <authorList>
            <consortium name="Lawrence Berkeley National Laboratory"/>
            <person name="Hensen N."/>
            <person name="Bonometti L."/>
            <person name="Westerberg I."/>
            <person name="Brannstrom I.O."/>
            <person name="Guillou S."/>
            <person name="Cros-Aarteil S."/>
            <person name="Calhoun S."/>
            <person name="Haridas S."/>
            <person name="Kuo A."/>
            <person name="Mondo S."/>
            <person name="Pangilinan J."/>
            <person name="Riley R."/>
            <person name="Labutti K."/>
            <person name="Andreopoulos B."/>
            <person name="Lipzen A."/>
            <person name="Chen C."/>
            <person name="Yanf M."/>
            <person name="Daum C."/>
            <person name="Ng V."/>
            <person name="Clum A."/>
            <person name="Steindorff A."/>
            <person name="Ohm R."/>
            <person name="Martin F."/>
            <person name="Silar P."/>
            <person name="Natvig D."/>
            <person name="Lalanne C."/>
            <person name="Gautier V."/>
            <person name="Ament-Velasquez S.L."/>
            <person name="Kruys A."/>
            <person name="Hutchinson M.I."/>
            <person name="Powell A.J."/>
            <person name="Barry K."/>
            <person name="Miller A.N."/>
            <person name="Grigoriev I.V."/>
            <person name="Debuchy R."/>
            <person name="Gladieux P."/>
            <person name="Thoren M.H."/>
            <person name="Johannesson H."/>
        </authorList>
    </citation>
    <scope>NUCLEOTIDE SEQUENCE</scope>
    <source>
        <strain evidence="1">SMH4607-1</strain>
    </source>
</reference>
<evidence type="ECO:0000313" key="1">
    <source>
        <dbReference type="EMBL" id="KAK0730961.1"/>
    </source>
</evidence>
<gene>
    <name evidence="1" type="ORF">B0H67DRAFT_639405</name>
</gene>
<sequence length="335" mass="37161">MYNDMPFEVLYFNGPPVGQECAKRHKQPRPRLPEAQRVQDDTDYMVRDGKFYPGAMISSTHQGEIPCSATSGILVQERGTGERRLTCSWHVWEKLAAANPHILPSDESEEAQKLFKVYHGATMSPVATVVARIGNTDIALGRLDDGIQFENESMGTNIRPRLRSHHKNMQYTDRVELNSFTAGRQVLMVMGSRLEVRRTPGPAHSTIRAPPNTDHLLPTQGVPYIHLHQGVYATVDEVLEERPFIRDSACGAVLVRYSDGKVGPRTVLQRGEVCGMMRSADITHSKCSVNGYLAYADSFAPLIEEGWTAVPPLGEETMENIPAPVEEPEGPVDQG</sequence>